<protein>
    <recommendedName>
        <fullName evidence="2">DUF3447 domain-containing protein</fullName>
    </recommendedName>
</protein>
<proteinExistence type="predicted"/>
<dbReference type="VEuPathDB" id="TrichDB:TVAGG3_0445480"/>
<dbReference type="PROSITE" id="PS50088">
    <property type="entry name" value="ANK_REPEAT"/>
    <property type="match status" value="2"/>
</dbReference>
<dbReference type="Proteomes" id="UP000001542">
    <property type="component" value="Unassembled WGS sequence"/>
</dbReference>
<dbReference type="InterPro" id="IPR020683">
    <property type="entry name" value="DUF3447"/>
</dbReference>
<dbReference type="InParanoid" id="A2EFS7"/>
<dbReference type="AlphaFoldDB" id="A2EFS7"/>
<sequence>MEKFQDCADLYDTLYTLSVEQDIESLFQKIQDILIEKHKIPTSYIIKSLSNASLYHEIALPVYWELAKKIYEINTPFLKPSDFSSRFKALLCKQYNFGWTIHSYKNLEIEEILHPFKDNEIMQSIMSGDIEEFRKLARCENFDINAHFALSKYVQRNLIEYCSYYGSQKIFKFLISNGAKITEKCMELSFLGRNKDILTEIINASGFQFNNNCLINSIISHNIDLVIFLKNNTDLTYDIKYLYQYNNYRLFFIDIDKNKNDYYYLSRLFTISPYFFLTELVDYIYNMFFEHCNGYPFDINLINDESLSHKNIIHSAAECNNLEIVKMLLDLGVDIDLCDDDGWSPLIYAVYYNSYEIVDFLNSRGCNRNIKNSNNETADDFAKYLSNKETLEVLKKHPRND</sequence>
<reference evidence="3" key="1">
    <citation type="submission" date="2006-10" db="EMBL/GenBank/DDBJ databases">
        <authorList>
            <person name="Amadeo P."/>
            <person name="Zhao Q."/>
            <person name="Wortman J."/>
            <person name="Fraser-Liggett C."/>
            <person name="Carlton J."/>
        </authorList>
    </citation>
    <scope>NUCLEOTIDE SEQUENCE</scope>
    <source>
        <strain evidence="3">G3</strain>
    </source>
</reference>
<dbReference type="Pfam" id="PF12796">
    <property type="entry name" value="Ank_2"/>
    <property type="match status" value="1"/>
</dbReference>
<dbReference type="Gene3D" id="1.25.40.20">
    <property type="entry name" value="Ankyrin repeat-containing domain"/>
    <property type="match status" value="1"/>
</dbReference>
<dbReference type="SMART" id="SM00248">
    <property type="entry name" value="ANK"/>
    <property type="match status" value="3"/>
</dbReference>
<dbReference type="KEGG" id="tva:4766379"/>
<accession>A2EFS7</accession>
<evidence type="ECO:0000313" key="3">
    <source>
        <dbReference type="EMBL" id="EAY08478.1"/>
    </source>
</evidence>
<feature type="repeat" description="ANK" evidence="1">
    <location>
        <begin position="341"/>
        <end position="373"/>
    </location>
</feature>
<name>A2EFS7_TRIV3</name>
<organism evidence="3 4">
    <name type="scientific">Trichomonas vaginalis (strain ATCC PRA-98 / G3)</name>
    <dbReference type="NCBI Taxonomy" id="412133"/>
    <lineage>
        <taxon>Eukaryota</taxon>
        <taxon>Metamonada</taxon>
        <taxon>Parabasalia</taxon>
        <taxon>Trichomonadida</taxon>
        <taxon>Trichomonadidae</taxon>
        <taxon>Trichomonas</taxon>
    </lineage>
</organism>
<dbReference type="RefSeq" id="XP_001320701.1">
    <property type="nucleotide sequence ID" value="XM_001320666.1"/>
</dbReference>
<keyword evidence="4" id="KW-1185">Reference proteome</keyword>
<dbReference type="SMR" id="A2EFS7"/>
<dbReference type="EMBL" id="DS113377">
    <property type="protein sequence ID" value="EAY08478.1"/>
    <property type="molecule type" value="Genomic_DNA"/>
</dbReference>
<dbReference type="PROSITE" id="PS50297">
    <property type="entry name" value="ANK_REP_REGION"/>
    <property type="match status" value="2"/>
</dbReference>
<evidence type="ECO:0000256" key="1">
    <source>
        <dbReference type="PROSITE-ProRule" id="PRU00023"/>
    </source>
</evidence>
<feature type="repeat" description="ANK" evidence="1">
    <location>
        <begin position="308"/>
        <end position="340"/>
    </location>
</feature>
<dbReference type="InterPro" id="IPR002110">
    <property type="entry name" value="Ankyrin_rpt"/>
</dbReference>
<dbReference type="PANTHER" id="PTHR24182">
    <property type="entry name" value="ANKYRIN REPEAT AND SOCS BOX CONTAINING 4"/>
    <property type="match status" value="1"/>
</dbReference>
<evidence type="ECO:0000313" key="4">
    <source>
        <dbReference type="Proteomes" id="UP000001542"/>
    </source>
</evidence>
<dbReference type="Pfam" id="PF11929">
    <property type="entry name" value="DUF3447"/>
    <property type="match status" value="1"/>
</dbReference>
<reference evidence="3" key="2">
    <citation type="journal article" date="2007" name="Science">
        <title>Draft genome sequence of the sexually transmitted pathogen Trichomonas vaginalis.</title>
        <authorList>
            <person name="Carlton J.M."/>
            <person name="Hirt R.P."/>
            <person name="Silva J.C."/>
            <person name="Delcher A.L."/>
            <person name="Schatz M."/>
            <person name="Zhao Q."/>
            <person name="Wortman J.R."/>
            <person name="Bidwell S.L."/>
            <person name="Alsmark U.C.M."/>
            <person name="Besteiro S."/>
            <person name="Sicheritz-Ponten T."/>
            <person name="Noel C.J."/>
            <person name="Dacks J.B."/>
            <person name="Foster P.G."/>
            <person name="Simillion C."/>
            <person name="Van de Peer Y."/>
            <person name="Miranda-Saavedra D."/>
            <person name="Barton G.J."/>
            <person name="Westrop G.D."/>
            <person name="Mueller S."/>
            <person name="Dessi D."/>
            <person name="Fiori P.L."/>
            <person name="Ren Q."/>
            <person name="Paulsen I."/>
            <person name="Zhang H."/>
            <person name="Bastida-Corcuera F.D."/>
            <person name="Simoes-Barbosa A."/>
            <person name="Brown M.T."/>
            <person name="Hayes R.D."/>
            <person name="Mukherjee M."/>
            <person name="Okumura C.Y."/>
            <person name="Schneider R."/>
            <person name="Smith A.J."/>
            <person name="Vanacova S."/>
            <person name="Villalvazo M."/>
            <person name="Haas B.J."/>
            <person name="Pertea M."/>
            <person name="Feldblyum T.V."/>
            <person name="Utterback T.R."/>
            <person name="Shu C.L."/>
            <person name="Osoegawa K."/>
            <person name="de Jong P.J."/>
            <person name="Hrdy I."/>
            <person name="Horvathova L."/>
            <person name="Zubacova Z."/>
            <person name="Dolezal P."/>
            <person name="Malik S.B."/>
            <person name="Logsdon J.M. Jr."/>
            <person name="Henze K."/>
            <person name="Gupta A."/>
            <person name="Wang C.C."/>
            <person name="Dunne R.L."/>
            <person name="Upcroft J.A."/>
            <person name="Upcroft P."/>
            <person name="White O."/>
            <person name="Salzberg S.L."/>
            <person name="Tang P."/>
            <person name="Chiu C.-H."/>
            <person name="Lee Y.-S."/>
            <person name="Embley T.M."/>
            <person name="Coombs G.H."/>
            <person name="Mottram J.C."/>
            <person name="Tachezy J."/>
            <person name="Fraser-Liggett C.M."/>
            <person name="Johnson P.J."/>
        </authorList>
    </citation>
    <scope>NUCLEOTIDE SEQUENCE [LARGE SCALE GENOMIC DNA]</scope>
    <source>
        <strain evidence="3">G3</strain>
    </source>
</reference>
<evidence type="ECO:0000259" key="2">
    <source>
        <dbReference type="Pfam" id="PF11929"/>
    </source>
</evidence>
<dbReference type="SUPFAM" id="SSF48403">
    <property type="entry name" value="Ankyrin repeat"/>
    <property type="match status" value="1"/>
</dbReference>
<dbReference type="PANTHER" id="PTHR24182:SF13">
    <property type="entry name" value="LD18443P"/>
    <property type="match status" value="1"/>
</dbReference>
<feature type="domain" description="DUF3447" evidence="2">
    <location>
        <begin position="179"/>
        <end position="253"/>
    </location>
</feature>
<gene>
    <name evidence="3" type="ORF">TVAG_145580</name>
</gene>
<dbReference type="InterPro" id="IPR036770">
    <property type="entry name" value="Ankyrin_rpt-contain_sf"/>
</dbReference>
<keyword evidence="1" id="KW-0040">ANK repeat</keyword>
<dbReference type="VEuPathDB" id="TrichDB:TVAG_145580"/>